<evidence type="ECO:0000259" key="2">
    <source>
        <dbReference type="Pfam" id="PF00823"/>
    </source>
</evidence>
<dbReference type="EMBL" id="LQPR01000041">
    <property type="protein sequence ID" value="ORW70040.1"/>
    <property type="molecule type" value="Genomic_DNA"/>
</dbReference>
<dbReference type="SUPFAM" id="SSF140459">
    <property type="entry name" value="PE/PPE dimer-like"/>
    <property type="match status" value="1"/>
</dbReference>
<dbReference type="FunFam" id="1.20.1260.20:FF:000001">
    <property type="entry name" value="PPE family protein PPE41"/>
    <property type="match status" value="1"/>
</dbReference>
<evidence type="ECO:0000313" key="5">
    <source>
        <dbReference type="Proteomes" id="UP000193387"/>
    </source>
</evidence>
<dbReference type="Pfam" id="PF12484">
    <property type="entry name" value="PPE-SVP"/>
    <property type="match status" value="1"/>
</dbReference>
<accession>A0AAJ3NN82</accession>
<proteinExistence type="inferred from homology"/>
<evidence type="ECO:0000313" key="4">
    <source>
        <dbReference type="EMBL" id="ORW70040.1"/>
    </source>
</evidence>
<evidence type="ECO:0008006" key="6">
    <source>
        <dbReference type="Google" id="ProtNLM"/>
    </source>
</evidence>
<dbReference type="Gene3D" id="1.20.1260.20">
    <property type="entry name" value="PPE superfamily"/>
    <property type="match status" value="1"/>
</dbReference>
<keyword evidence="5" id="KW-1185">Reference proteome</keyword>
<dbReference type="PANTHER" id="PTHR46766">
    <property type="entry name" value="GLUTAMINE-RICH PROTEIN 2"/>
    <property type="match status" value="1"/>
</dbReference>
<gene>
    <name evidence="4" type="ORF">AWC23_17750</name>
</gene>
<feature type="domain" description="PPE family C-terminal" evidence="3">
    <location>
        <begin position="318"/>
        <end position="399"/>
    </location>
</feature>
<evidence type="ECO:0000259" key="3">
    <source>
        <dbReference type="Pfam" id="PF12484"/>
    </source>
</evidence>
<dbReference type="Pfam" id="PF00823">
    <property type="entry name" value="PPE"/>
    <property type="match status" value="1"/>
</dbReference>
<dbReference type="Proteomes" id="UP000193387">
    <property type="component" value="Unassembled WGS sequence"/>
</dbReference>
<dbReference type="InterPro" id="IPR000030">
    <property type="entry name" value="PPE_dom"/>
</dbReference>
<organism evidence="4 5">
    <name type="scientific">Mycobacterium saskatchewanense</name>
    <dbReference type="NCBI Taxonomy" id="220927"/>
    <lineage>
        <taxon>Bacteria</taxon>
        <taxon>Bacillati</taxon>
        <taxon>Actinomycetota</taxon>
        <taxon>Actinomycetes</taxon>
        <taxon>Mycobacteriales</taxon>
        <taxon>Mycobacteriaceae</taxon>
        <taxon>Mycobacterium</taxon>
        <taxon>Mycobacterium simiae complex</taxon>
    </lineage>
</organism>
<dbReference type="PANTHER" id="PTHR46766:SF1">
    <property type="entry name" value="GLUTAMINE-RICH PROTEIN 2"/>
    <property type="match status" value="1"/>
</dbReference>
<comment type="similarity">
    <text evidence="1">Belongs to the mycobacterial PPE family.</text>
</comment>
<name>A0AAJ3NN82_9MYCO</name>
<feature type="domain" description="PPE" evidence="2">
    <location>
        <begin position="2"/>
        <end position="164"/>
    </location>
</feature>
<evidence type="ECO:0000256" key="1">
    <source>
        <dbReference type="ARBA" id="ARBA00010652"/>
    </source>
</evidence>
<protein>
    <recommendedName>
        <fullName evidence="6">PPE family protein</fullName>
    </recommendedName>
</protein>
<comment type="caution">
    <text evidence="4">The sequence shown here is derived from an EMBL/GenBank/DDBJ whole genome shotgun (WGS) entry which is preliminary data.</text>
</comment>
<dbReference type="AlphaFoldDB" id="A0AAJ3NN82"/>
<dbReference type="InterPro" id="IPR038332">
    <property type="entry name" value="PPE_sf"/>
</dbReference>
<dbReference type="InterPro" id="IPR022171">
    <property type="entry name" value="PPE_C"/>
</dbReference>
<dbReference type="GO" id="GO:0052572">
    <property type="term" value="P:response to host immune response"/>
    <property type="evidence" value="ECO:0007669"/>
    <property type="project" value="TreeGrafter"/>
</dbReference>
<sequence>MDFGALPPEINSTRMYFGPGSAPMLAAAAAWDGLAAELHSTASSYQTVISGLVGEGWLGPASTTMAAAVSPYMLWMTLTGVKAEQTSAQASSAAAAYEAAFAMTVPPAAVAANRAQLAALVATNLLGQNTPAIAAAEAQYGEMWAQDAAAMYGYAASSASAADLKSFVQPPQTTNPTGQTDQASAVTQATGAPAASGAQETLSQLTSAVPAALQQLATPAADGPTSLWDFLDSNFVNGFVSAGYTSPAIVQQTVTASMADINAVAVAGEPGATALPPMGAGSGNETWAPLGTPVVPYSSAVAPLGSPAVPDVQFGGVSAGVNQAAAVGRLSVPQAWTVAAQVENHAGAALSGGGWNSTTLPETPAGVPGMPGIPAVSNAGRHFGNGPRYGFNVTVMPRPPAAG</sequence>
<dbReference type="RefSeq" id="WP_085256707.1">
    <property type="nucleotide sequence ID" value="NZ_AP022573.1"/>
</dbReference>
<reference evidence="4 5" key="1">
    <citation type="submission" date="2016-01" db="EMBL/GenBank/DDBJ databases">
        <title>The new phylogeny of the genus Mycobacterium.</title>
        <authorList>
            <person name="Tarcisio F."/>
            <person name="Conor M."/>
            <person name="Antonella G."/>
            <person name="Elisabetta G."/>
            <person name="Giulia F.S."/>
            <person name="Sara T."/>
            <person name="Anna F."/>
            <person name="Clotilde B."/>
            <person name="Roberto B."/>
            <person name="Veronica D.S."/>
            <person name="Fabio R."/>
            <person name="Monica P."/>
            <person name="Olivier J."/>
            <person name="Enrico T."/>
            <person name="Nicola S."/>
        </authorList>
    </citation>
    <scope>NUCLEOTIDE SEQUENCE [LARGE SCALE GENOMIC DNA]</scope>
    <source>
        <strain evidence="4 5">DSM 44616</strain>
    </source>
</reference>